<feature type="domain" description="Rhodanese" evidence="1">
    <location>
        <begin position="168"/>
        <end position="190"/>
    </location>
</feature>
<evidence type="ECO:0000259" key="1">
    <source>
        <dbReference type="PROSITE" id="PS50206"/>
    </source>
</evidence>
<proteinExistence type="predicted"/>
<dbReference type="GO" id="GO:0004792">
    <property type="term" value="F:thiosulfate-cyanide sulfurtransferase activity"/>
    <property type="evidence" value="ECO:0007669"/>
    <property type="project" value="TreeGrafter"/>
</dbReference>
<protein>
    <recommendedName>
        <fullName evidence="1">Rhodanese domain-containing protein</fullName>
    </recommendedName>
</protein>
<dbReference type="Proteomes" id="UP000712673">
    <property type="component" value="Unassembled WGS sequence"/>
</dbReference>
<feature type="domain" description="Rhodanese" evidence="1">
    <location>
        <begin position="38"/>
        <end position="121"/>
    </location>
</feature>
<dbReference type="CDD" id="cd00158">
    <property type="entry name" value="RHOD"/>
    <property type="match status" value="1"/>
</dbReference>
<dbReference type="PANTHER" id="PTHR44086:SF10">
    <property type="entry name" value="THIOSULFATE SULFURTRANSFERASE_RHODANESE-LIKE DOMAIN-CONTAINING PROTEIN 3"/>
    <property type="match status" value="1"/>
</dbReference>
<gene>
    <name evidence="2" type="ORF">FJZ47_16825</name>
</gene>
<dbReference type="Gene3D" id="3.40.250.10">
    <property type="entry name" value="Rhodanese-like domain"/>
    <property type="match status" value="2"/>
</dbReference>
<reference evidence="2" key="1">
    <citation type="submission" date="2019-03" db="EMBL/GenBank/DDBJ databases">
        <title>Lake Tanganyika Metagenome-Assembled Genomes (MAGs).</title>
        <authorList>
            <person name="Tran P."/>
        </authorList>
    </citation>
    <scope>NUCLEOTIDE SEQUENCE</scope>
    <source>
        <strain evidence="2">K_DeepCast_65m_m2_066</strain>
    </source>
</reference>
<dbReference type="PROSITE" id="PS50206">
    <property type="entry name" value="RHODANESE_3"/>
    <property type="match status" value="2"/>
</dbReference>
<name>A0A938B582_UNCTE</name>
<dbReference type="SUPFAM" id="SSF52821">
    <property type="entry name" value="Rhodanese/Cell cycle control phosphatase"/>
    <property type="match status" value="2"/>
</dbReference>
<evidence type="ECO:0000313" key="3">
    <source>
        <dbReference type="Proteomes" id="UP000712673"/>
    </source>
</evidence>
<comment type="caution">
    <text evidence="2">The sequence shown here is derived from an EMBL/GenBank/DDBJ whole genome shotgun (WGS) entry which is preliminary data.</text>
</comment>
<dbReference type="PANTHER" id="PTHR44086">
    <property type="entry name" value="THIOSULFATE SULFURTRANSFERASE RDL2, MITOCHONDRIAL-RELATED"/>
    <property type="match status" value="1"/>
</dbReference>
<feature type="non-terminal residue" evidence="2">
    <location>
        <position position="190"/>
    </location>
</feature>
<sequence length="190" mass="20375">MYPVKISARKWKSSTTCRPCARRSCMPGSSGVTRSSFSIPVPQKNIDVPPFLGAVVPLAGELALRVADLVPDPEAEVVVHCAGRTRSIIGARLLQRMGFRNVYDLRNGTMGWGMAGLELEQGSQRLELPAPSLAGQATATAFANRVAAGDGVRMLTIPALQAMVARAHHENVYLIDVRTIAEYAQGHIPG</sequence>
<organism evidence="2 3">
    <name type="scientific">Tectimicrobiota bacterium</name>
    <dbReference type="NCBI Taxonomy" id="2528274"/>
    <lineage>
        <taxon>Bacteria</taxon>
        <taxon>Pseudomonadati</taxon>
        <taxon>Nitrospinota/Tectimicrobiota group</taxon>
        <taxon>Candidatus Tectimicrobiota</taxon>
    </lineage>
</organism>
<evidence type="ECO:0000313" key="2">
    <source>
        <dbReference type="EMBL" id="MBM3225448.1"/>
    </source>
</evidence>
<dbReference type="InterPro" id="IPR001763">
    <property type="entry name" value="Rhodanese-like_dom"/>
</dbReference>
<dbReference type="Pfam" id="PF00581">
    <property type="entry name" value="Rhodanese"/>
    <property type="match status" value="1"/>
</dbReference>
<dbReference type="InterPro" id="IPR036873">
    <property type="entry name" value="Rhodanese-like_dom_sf"/>
</dbReference>
<accession>A0A938B582</accession>
<dbReference type="EMBL" id="VGLS01000578">
    <property type="protein sequence ID" value="MBM3225448.1"/>
    <property type="molecule type" value="Genomic_DNA"/>
</dbReference>
<dbReference type="AlphaFoldDB" id="A0A938B582"/>